<feature type="non-terminal residue" evidence="6">
    <location>
        <position position="1500"/>
    </location>
</feature>
<dbReference type="PRINTS" id="PR00320">
    <property type="entry name" value="GPROTEINBRPT"/>
</dbReference>
<feature type="domain" description="NACHT" evidence="5">
    <location>
        <begin position="400"/>
        <end position="546"/>
    </location>
</feature>
<evidence type="ECO:0000256" key="3">
    <source>
        <dbReference type="PROSITE-ProRule" id="PRU00221"/>
    </source>
</evidence>
<feature type="repeat" description="WD" evidence="3">
    <location>
        <begin position="928"/>
        <end position="969"/>
    </location>
</feature>
<feature type="repeat" description="WD" evidence="3">
    <location>
        <begin position="1022"/>
        <end position="1045"/>
    </location>
</feature>
<feature type="repeat" description="WD" evidence="3">
    <location>
        <begin position="971"/>
        <end position="1012"/>
    </location>
</feature>
<reference evidence="6 7" key="1">
    <citation type="journal article" date="2016" name="Mol. Biol. Evol.">
        <title>Comparative Genomics of Early-Diverging Mushroom-Forming Fungi Provides Insights into the Origins of Lignocellulose Decay Capabilities.</title>
        <authorList>
            <person name="Nagy L.G."/>
            <person name="Riley R."/>
            <person name="Tritt A."/>
            <person name="Adam C."/>
            <person name="Daum C."/>
            <person name="Floudas D."/>
            <person name="Sun H."/>
            <person name="Yadav J.S."/>
            <person name="Pangilinan J."/>
            <person name="Larsson K.H."/>
            <person name="Matsuura K."/>
            <person name="Barry K."/>
            <person name="Labutti K."/>
            <person name="Kuo R."/>
            <person name="Ohm R.A."/>
            <person name="Bhattacharya S.S."/>
            <person name="Shirouzu T."/>
            <person name="Yoshinaga Y."/>
            <person name="Martin F.M."/>
            <person name="Grigoriev I.V."/>
            <person name="Hibbett D.S."/>
        </authorList>
    </citation>
    <scope>NUCLEOTIDE SEQUENCE [LARGE SCALE GENOMIC DNA]</scope>
    <source>
        <strain evidence="6 7">CBS 109695</strain>
    </source>
</reference>
<dbReference type="SMART" id="SM00320">
    <property type="entry name" value="WD40"/>
    <property type="match status" value="4"/>
</dbReference>
<name>A0A166M2G6_9AGAM</name>
<keyword evidence="2" id="KW-0677">Repeat</keyword>
<dbReference type="Pfam" id="PF24883">
    <property type="entry name" value="NPHP3_N"/>
    <property type="match status" value="1"/>
</dbReference>
<accession>A0A166M2G6</accession>
<dbReference type="PROSITE" id="PS50082">
    <property type="entry name" value="WD_REPEATS_2"/>
    <property type="match status" value="4"/>
</dbReference>
<dbReference type="Pfam" id="PF00400">
    <property type="entry name" value="WD40"/>
    <property type="match status" value="4"/>
</dbReference>
<evidence type="ECO:0000259" key="5">
    <source>
        <dbReference type="PROSITE" id="PS50837"/>
    </source>
</evidence>
<dbReference type="InterPro" id="IPR036322">
    <property type="entry name" value="WD40_repeat_dom_sf"/>
</dbReference>
<feature type="repeat" description="WD" evidence="3">
    <location>
        <begin position="1471"/>
        <end position="1500"/>
    </location>
</feature>
<proteinExistence type="predicted"/>
<keyword evidence="7" id="KW-1185">Reference proteome</keyword>
<dbReference type="InterPro" id="IPR056884">
    <property type="entry name" value="NPHP3-like_N"/>
</dbReference>
<dbReference type="SUPFAM" id="SSF50978">
    <property type="entry name" value="WD40 repeat-like"/>
    <property type="match status" value="1"/>
</dbReference>
<dbReference type="PANTHER" id="PTHR19879">
    <property type="entry name" value="TRANSCRIPTION INITIATION FACTOR TFIID"/>
    <property type="match status" value="1"/>
</dbReference>
<protein>
    <submittedName>
        <fullName evidence="6">WD40 repeat-like protein</fullName>
    </submittedName>
</protein>
<dbReference type="OrthoDB" id="163438at2759"/>
<dbReference type="Gene3D" id="2.60.40.150">
    <property type="entry name" value="C2 domain"/>
    <property type="match status" value="1"/>
</dbReference>
<evidence type="ECO:0000256" key="2">
    <source>
        <dbReference type="ARBA" id="ARBA00022737"/>
    </source>
</evidence>
<dbReference type="PANTHER" id="PTHR19879:SF9">
    <property type="entry name" value="TRANSCRIPTION INITIATION FACTOR TFIID SUBUNIT 5"/>
    <property type="match status" value="1"/>
</dbReference>
<dbReference type="PROSITE" id="PS50004">
    <property type="entry name" value="C2"/>
    <property type="match status" value="1"/>
</dbReference>
<dbReference type="Proteomes" id="UP000076532">
    <property type="component" value="Unassembled WGS sequence"/>
</dbReference>
<organism evidence="6 7">
    <name type="scientific">Athelia psychrophila</name>
    <dbReference type="NCBI Taxonomy" id="1759441"/>
    <lineage>
        <taxon>Eukaryota</taxon>
        <taxon>Fungi</taxon>
        <taxon>Dikarya</taxon>
        <taxon>Basidiomycota</taxon>
        <taxon>Agaricomycotina</taxon>
        <taxon>Agaricomycetes</taxon>
        <taxon>Agaricomycetidae</taxon>
        <taxon>Atheliales</taxon>
        <taxon>Atheliaceae</taxon>
        <taxon>Athelia</taxon>
    </lineage>
</organism>
<dbReference type="InterPro" id="IPR035892">
    <property type="entry name" value="C2_domain_sf"/>
</dbReference>
<dbReference type="PROSITE" id="PS50837">
    <property type="entry name" value="NACHT"/>
    <property type="match status" value="1"/>
</dbReference>
<evidence type="ECO:0000313" key="7">
    <source>
        <dbReference type="Proteomes" id="UP000076532"/>
    </source>
</evidence>
<keyword evidence="1 3" id="KW-0853">WD repeat</keyword>
<dbReference type="InterPro" id="IPR007111">
    <property type="entry name" value="NACHT_NTPase"/>
</dbReference>
<evidence type="ECO:0000259" key="4">
    <source>
        <dbReference type="PROSITE" id="PS50004"/>
    </source>
</evidence>
<dbReference type="InterPro" id="IPR001680">
    <property type="entry name" value="WD40_rpt"/>
</dbReference>
<sequence>MASSIGDSETKSYEIAVIQAAGLERLQFKRKSMRAYVQIDAAGNPWRTKDVTWKNGVDLRWDDKFTLLPLSSSAKITFSLFRDGRFKLSKKLVGKLEIELGELLEQCAHRPGEDISLSLEGKGKQTCKLTVRVKDPSTTAFTSAVEHLPEPNENTTAPRLTAAADAITSAAKAIPSATDALTTAGNVVTSVVPPDLLGSFASLMKNLSIVVKLGDEIAKIHPWVHLAWNVLSVGLKLVQAQKERDDKIAQLVETMRSTYAIVAESEKLKGDLLLQDVVDLILKQTVICGYFIQGYTRRGSFAGKALTETFSNTDNLISRYQDTFKQLRENFMGRIATHTALITADVAATVNEIRSDQLLDKLKPAIMDEFKRGVCLPNTRLGAIKSVTDWFSDSTDGGESVMWVYGLAGAGKSTLATTIARMMDDVGLLGASFFFDRGITERNSSTLIPTLAHQLAHFDAAIAAKVQQVIRDTPNIANQPLAVQFSKLLSAAALGDIPWSRGPVLVVIDALDEAGSVADRKDLMQALSGGLLKLPSFIRILIVSRPERDMLDQFEDIRMRREELKVDSKTSQADITVFIRSQLHEIRKANIKYLPALQDWPSDEDIVCLVILAAGHFIWAATACRLIDEGQDPKESMGELVKYQPGAHANPFAGLHQLYQTALKSAGKWSNEAFCSDFRTILGAVIAARVPLSCTTIDTLLGLSRPSVQTISRLGSVLRGGEDEPIQLLHTSFFDYLTLPDPKESWTINVGHSNEHMARGCIIHLEQKLKENMCNLTLPHPIKDEKLPESVEYASRFWIEHVCLITDTVEAQDLCPVILAFMEIHLLHWIEALAIMKSHHVAIRSLTMFLKWIQKHLPAGQLYLFVNDAHRFAQYFSNTIEEHPLLIYATALPFTPHDTLIYKTFHHDRLARVVSGIEPTWPPLLQVMHGHDEAIFSVGFSPDGLKIVSGSDDKTIRVWDALTGNQLLSPLQGHDHAISSVGFSPDGLKIVSGSWDKTIRVWDALTGNQLLSPLQGHDEAILIVSGSEDETIRVWDALTGNQLLSPLQGHDDAISSAGSMEDRKDLMQALSGGFLKLPSFIRILIVSRPERDMMDQFRHIDMRREELRVDSEASQADITVFIRSRLHEIRQGNIEYVPALQDWPSEEDITCLVILAAGLFIWAATACRLIDEGQDPKESMDELVKYQPGAHANPFAGLHQLYHTALESAGRWGNEAFCSDFRTILGAVIAARVPLSCTIIDTLLGLSQPSVQMISHFGSVLRGGMEEPIQLLHTSFSDYLTLPDLDEPWAINVGHSNEQMARRCITHLEEKLKENMCNLTLPNPIQDEKLPESVVYACRFWIEHVCLITDTAGAEGLGPVILAFVKKHLLHWIEALAIMKSHHVAIRSLSMVLKWIQKYVPAGQLYRFVNDAHRFAQYFSNTIEEHPLLIYATALPFTPRDTLIYKTFYHDRPALVVSGVELTWPPLLQVMHGHDGAVSSIAFSPDGLNIVSGSDDKTIR</sequence>
<gene>
    <name evidence="6" type="ORF">FIBSPDRAFT_1042735</name>
</gene>
<evidence type="ECO:0000256" key="1">
    <source>
        <dbReference type="ARBA" id="ARBA00022574"/>
    </source>
</evidence>
<dbReference type="Pfam" id="PF00168">
    <property type="entry name" value="C2"/>
    <property type="match status" value="1"/>
</dbReference>
<dbReference type="SUPFAM" id="SSF52540">
    <property type="entry name" value="P-loop containing nucleoside triphosphate hydrolases"/>
    <property type="match status" value="1"/>
</dbReference>
<dbReference type="STRING" id="436010.A0A166M2G6"/>
<dbReference type="InterPro" id="IPR020472">
    <property type="entry name" value="WD40_PAC1"/>
</dbReference>
<dbReference type="EMBL" id="KV417531">
    <property type="protein sequence ID" value="KZP23567.1"/>
    <property type="molecule type" value="Genomic_DNA"/>
</dbReference>
<dbReference type="InterPro" id="IPR027417">
    <property type="entry name" value="P-loop_NTPase"/>
</dbReference>
<dbReference type="Gene3D" id="3.40.50.300">
    <property type="entry name" value="P-loop containing nucleotide triphosphate hydrolases"/>
    <property type="match status" value="1"/>
</dbReference>
<evidence type="ECO:0000313" key="6">
    <source>
        <dbReference type="EMBL" id="KZP23567.1"/>
    </source>
</evidence>
<dbReference type="PROSITE" id="PS50294">
    <property type="entry name" value="WD_REPEATS_REGION"/>
    <property type="match status" value="3"/>
</dbReference>
<dbReference type="InterPro" id="IPR000008">
    <property type="entry name" value="C2_dom"/>
</dbReference>
<dbReference type="Gene3D" id="2.130.10.10">
    <property type="entry name" value="YVTN repeat-like/Quinoprotein amine dehydrogenase"/>
    <property type="match status" value="2"/>
</dbReference>
<feature type="domain" description="C2" evidence="4">
    <location>
        <begin position="1"/>
        <end position="114"/>
    </location>
</feature>
<dbReference type="InterPro" id="IPR015943">
    <property type="entry name" value="WD40/YVTN_repeat-like_dom_sf"/>
</dbReference>